<dbReference type="AlphaFoldDB" id="A0A8J6HFZ6"/>
<proteinExistence type="predicted"/>
<dbReference type="InterPro" id="IPR038175">
    <property type="entry name" value="CBM21_dom_sf"/>
</dbReference>
<protein>
    <recommendedName>
        <fullName evidence="2">CBM21 domain-containing protein</fullName>
    </recommendedName>
</protein>
<accession>A0A8J6HFZ6</accession>
<dbReference type="Pfam" id="PF03370">
    <property type="entry name" value="CBM_21"/>
    <property type="match status" value="1"/>
</dbReference>
<organism evidence="3 4">
    <name type="scientific">Tenebrio molitor</name>
    <name type="common">Yellow mealworm beetle</name>
    <dbReference type="NCBI Taxonomy" id="7067"/>
    <lineage>
        <taxon>Eukaryota</taxon>
        <taxon>Metazoa</taxon>
        <taxon>Ecdysozoa</taxon>
        <taxon>Arthropoda</taxon>
        <taxon>Hexapoda</taxon>
        <taxon>Insecta</taxon>
        <taxon>Pterygota</taxon>
        <taxon>Neoptera</taxon>
        <taxon>Endopterygota</taxon>
        <taxon>Coleoptera</taxon>
        <taxon>Polyphaga</taxon>
        <taxon>Cucujiformia</taxon>
        <taxon>Tenebrionidae</taxon>
        <taxon>Tenebrio</taxon>
    </lineage>
</organism>
<dbReference type="PANTHER" id="PTHR12307">
    <property type="entry name" value="PROTEIN PHOSPHATASE 1 REGULATORY SUBUNIT"/>
    <property type="match status" value="1"/>
</dbReference>
<dbReference type="PROSITE" id="PS51159">
    <property type="entry name" value="CBM21"/>
    <property type="match status" value="1"/>
</dbReference>
<feature type="compositionally biased region" description="Low complexity" evidence="1">
    <location>
        <begin position="95"/>
        <end position="106"/>
    </location>
</feature>
<keyword evidence="4" id="KW-1185">Reference proteome</keyword>
<comment type="caution">
    <text evidence="3">The sequence shown here is derived from an EMBL/GenBank/DDBJ whole genome shotgun (WGS) entry which is preliminary data.</text>
</comment>
<dbReference type="InterPro" id="IPR005036">
    <property type="entry name" value="CBM21_dom"/>
</dbReference>
<dbReference type="Proteomes" id="UP000719412">
    <property type="component" value="Unassembled WGS sequence"/>
</dbReference>
<reference evidence="3" key="2">
    <citation type="submission" date="2021-08" db="EMBL/GenBank/DDBJ databases">
        <authorList>
            <person name="Eriksson T."/>
        </authorList>
    </citation>
    <scope>NUCLEOTIDE SEQUENCE</scope>
    <source>
        <strain evidence="3">Stoneville</strain>
        <tissue evidence="3">Whole head</tissue>
    </source>
</reference>
<dbReference type="EMBL" id="JABDTM020025707">
    <property type="protein sequence ID" value="KAH0812928.1"/>
    <property type="molecule type" value="Genomic_DNA"/>
</dbReference>
<reference evidence="3" key="1">
    <citation type="journal article" date="2020" name="J Insects Food Feed">
        <title>The yellow mealworm (Tenebrio molitor) genome: a resource for the emerging insects as food and feed industry.</title>
        <authorList>
            <person name="Eriksson T."/>
            <person name="Andere A."/>
            <person name="Kelstrup H."/>
            <person name="Emery V."/>
            <person name="Picard C."/>
        </authorList>
    </citation>
    <scope>NUCLEOTIDE SEQUENCE</scope>
    <source>
        <strain evidence="3">Stoneville</strain>
        <tissue evidence="3">Whole head</tissue>
    </source>
</reference>
<dbReference type="InterPro" id="IPR000477">
    <property type="entry name" value="RT_dom"/>
</dbReference>
<evidence type="ECO:0000259" key="2">
    <source>
        <dbReference type="PROSITE" id="PS51159"/>
    </source>
</evidence>
<dbReference type="GO" id="GO:2001069">
    <property type="term" value="F:glycogen binding"/>
    <property type="evidence" value="ECO:0007669"/>
    <property type="project" value="TreeGrafter"/>
</dbReference>
<dbReference type="InterPro" id="IPR050782">
    <property type="entry name" value="PP1_regulatory_subunit_3"/>
</dbReference>
<dbReference type="GO" id="GO:0000164">
    <property type="term" value="C:protein phosphatase type 1 complex"/>
    <property type="evidence" value="ECO:0007669"/>
    <property type="project" value="TreeGrafter"/>
</dbReference>
<name>A0A8J6HFZ6_TENMO</name>
<gene>
    <name evidence="3" type="ORF">GEV33_009863</name>
</gene>
<evidence type="ECO:0000256" key="1">
    <source>
        <dbReference type="SAM" id="MobiDB-lite"/>
    </source>
</evidence>
<evidence type="ECO:0000313" key="4">
    <source>
        <dbReference type="Proteomes" id="UP000719412"/>
    </source>
</evidence>
<dbReference type="Gene3D" id="2.60.40.2440">
    <property type="entry name" value="Carbohydrate binding type-21 domain"/>
    <property type="match status" value="1"/>
</dbReference>
<feature type="domain" description="CBM21" evidence="2">
    <location>
        <begin position="210"/>
        <end position="323"/>
    </location>
</feature>
<evidence type="ECO:0000313" key="3">
    <source>
        <dbReference type="EMBL" id="KAH0812928.1"/>
    </source>
</evidence>
<feature type="region of interest" description="Disordered" evidence="1">
    <location>
        <begin position="92"/>
        <end position="120"/>
    </location>
</feature>
<dbReference type="GO" id="GO:0008157">
    <property type="term" value="F:protein phosphatase 1 binding"/>
    <property type="evidence" value="ECO:0007669"/>
    <property type="project" value="TreeGrafter"/>
</dbReference>
<dbReference type="PANTHER" id="PTHR12307:SF48">
    <property type="entry name" value="PROTEIN PHOSPHATASE 1 REGULATORY SUBUNIT"/>
    <property type="match status" value="1"/>
</dbReference>
<dbReference type="Pfam" id="PF00078">
    <property type="entry name" value="RVT_1"/>
    <property type="match status" value="1"/>
</dbReference>
<sequence length="585" mass="66895">MGSIGNAISSLFSLHGQTSRQIFTTASSVTYRRRHQRSPTPTTMCLMCPAVAYEMLVSHSPPVFSHSPPTGFLSDYTPFRLNTEQFSRSRGICRSTTPPTSLSFSSKIPSKMPASPKRPCLVIRPDETSVSSDEDPTSPTRLKKKVVFADDKGMSLTHVRVMTEPSNVPPLWSFRFLAEVTQGLSAEPEAQTEPWEIMFPQPASDYVDFRKRLETKQVSLENVIVKETEEVIIGTVKVSNLSFHKEVVVRVSSDNWKTFEDAFCNFVPNAVTSSVSPAYVLYDTFSFKIPLRSRARKIDFCVCFRCDGNEYWDNNDGKNYTILKKLQIATMHKAHSADDIYKKQKETVPPVTSLPKCSDVVQAKLDSWSEFASWTHLENSREKNKAENYRGITLLNTGYKLYASVLGERMKTEMEQKGVVPDSQAGFRKGRSTVDSVYILDHLAQSELKRKKGRMCVLFLDLRAAFDKVEEIYVRTKNKVKVGEKEGEWFQTTKGVRQGCPLNPGCGNEERENKYWTEEEERRCGMCREESETIEHMWSGCNEMRERERKDRGEILSEDGREIGWMKEIFKRRERIQTRMSGGYK</sequence>
<dbReference type="GO" id="GO:0005979">
    <property type="term" value="P:regulation of glycogen biosynthetic process"/>
    <property type="evidence" value="ECO:0007669"/>
    <property type="project" value="TreeGrafter"/>
</dbReference>